<dbReference type="RefSeq" id="WP_011590488.1">
    <property type="nucleotide sequence ID" value="NC_008261.1"/>
</dbReference>
<dbReference type="GO" id="GO:0004519">
    <property type="term" value="F:endonuclease activity"/>
    <property type="evidence" value="ECO:0007669"/>
    <property type="project" value="InterPro"/>
</dbReference>
<dbReference type="InterPro" id="IPR011335">
    <property type="entry name" value="Restrct_endonuc-II-like"/>
</dbReference>
<protein>
    <recommendedName>
        <fullName evidence="1">Restriction endonuclease type IV Mrr domain-containing protein</fullName>
    </recommendedName>
</protein>
<name>A0A0H2YQV4_CLOP1</name>
<evidence type="ECO:0000313" key="3">
    <source>
        <dbReference type="Proteomes" id="UP000001823"/>
    </source>
</evidence>
<feature type="domain" description="Restriction endonuclease type IV Mrr" evidence="1">
    <location>
        <begin position="74"/>
        <end position="189"/>
    </location>
</feature>
<organism evidence="2 3">
    <name type="scientific">Clostridium perfringens (strain ATCC 13124 / DSM 756 / JCM 1290 / NCIMB 6125 / NCTC 8237 / Type A)</name>
    <dbReference type="NCBI Taxonomy" id="195103"/>
    <lineage>
        <taxon>Bacteria</taxon>
        <taxon>Bacillati</taxon>
        <taxon>Bacillota</taxon>
        <taxon>Clostridia</taxon>
        <taxon>Eubacteriales</taxon>
        <taxon>Clostridiaceae</taxon>
        <taxon>Clostridium</taxon>
    </lineage>
</organism>
<dbReference type="eggNOG" id="ENOG5033805">
    <property type="taxonomic scope" value="Bacteria"/>
</dbReference>
<dbReference type="GO" id="GO:0003677">
    <property type="term" value="F:DNA binding"/>
    <property type="evidence" value="ECO:0007669"/>
    <property type="project" value="InterPro"/>
</dbReference>
<dbReference type="KEGG" id="cpf:CPF_0977"/>
<keyword evidence="3" id="KW-1185">Reference proteome</keyword>
<dbReference type="InterPro" id="IPR007560">
    <property type="entry name" value="Restrct_endonuc_IV_Mrr"/>
</dbReference>
<reference evidence="2 3" key="1">
    <citation type="journal article" date="2006" name="Genome Res.">
        <title>Skewed genomic variability in strains of the toxigenic bacterial pathogen, Clostridium perfringens.</title>
        <authorList>
            <person name="Myers G.S."/>
            <person name="Rasko D.A."/>
            <person name="Cheung J.K."/>
            <person name="Ravel J."/>
            <person name="Seshadri R."/>
            <person name="Deboy R.T."/>
            <person name="Ren Q."/>
            <person name="Varga J."/>
            <person name="Awad M.M."/>
            <person name="Brinkac L.M."/>
            <person name="Daugherty S.C."/>
            <person name="Haft D.H."/>
            <person name="Dodson R.J."/>
            <person name="Madupu R."/>
            <person name="Nelson W.C."/>
            <person name="Rosovitz M.J."/>
            <person name="Sullivan S.A."/>
            <person name="Khouri H."/>
            <person name="Dimitrov G.I."/>
            <person name="Watkins K.L."/>
            <person name="Mulligan S."/>
            <person name="Benton J."/>
            <person name="Radune D."/>
            <person name="Fisher D.J."/>
            <person name="Atkins H.S."/>
            <person name="Hiscox T."/>
            <person name="Jost B.H."/>
            <person name="Billington S.J."/>
            <person name="Songer J.G."/>
            <person name="McClane B.A."/>
            <person name="Titball R.W."/>
            <person name="Rood J.I."/>
            <person name="Melville S.B."/>
            <person name="Paulsen I.T."/>
        </authorList>
    </citation>
    <scope>NUCLEOTIDE SEQUENCE [LARGE SCALE GENOMIC DNA]</scope>
    <source>
        <strain evidence="3">ATCC 13124 / DSM 756 / JCM 1290 / NCIMB 6125 / NCTC 8237 / S 107 / Type A</strain>
    </source>
</reference>
<dbReference type="HOGENOM" id="CLU_100908_0_0_9"/>
<evidence type="ECO:0000259" key="1">
    <source>
        <dbReference type="Pfam" id="PF04471"/>
    </source>
</evidence>
<gene>
    <name evidence="2" type="ordered locus">CPF_0977</name>
</gene>
<dbReference type="AlphaFoldDB" id="A0A0H2YQV4"/>
<dbReference type="GO" id="GO:0009307">
    <property type="term" value="P:DNA restriction-modification system"/>
    <property type="evidence" value="ECO:0007669"/>
    <property type="project" value="InterPro"/>
</dbReference>
<evidence type="ECO:0000313" key="2">
    <source>
        <dbReference type="EMBL" id="ABG82952.1"/>
    </source>
</evidence>
<accession>A0A0H2YQV4</accession>
<dbReference type="PaxDb" id="195103-CPF_0977"/>
<dbReference type="EMBL" id="CP000246">
    <property type="protein sequence ID" value="ABG82952.1"/>
    <property type="molecule type" value="Genomic_DNA"/>
</dbReference>
<sequence length="241" mass="27938">MSNYEMCMTDEEFIRYNSYLRKMSKINPKFILDKTFSVSDEDIEKGKSLINEIENLAKDIKKAKTPKERNAINREKGKKLEELAGVMFNSAGLYSERNNLRDHTNEIDLLLIADDYNKLHKTILPEYLQNDILIECKNYNKTIKVDWVGKFFSLLTTHDGELGIIFSFDSFSGPGEWQSAKGLAKKIFLSEKRAILNIELKDIKEMLDNKGNIVSLIKEKYDALKHHVDFKALIKRHPAEK</sequence>
<dbReference type="Pfam" id="PF04471">
    <property type="entry name" value="Mrr_cat"/>
    <property type="match status" value="1"/>
</dbReference>
<dbReference type="STRING" id="195103.CPF_0977"/>
<proteinExistence type="predicted"/>
<dbReference type="SUPFAM" id="SSF52980">
    <property type="entry name" value="Restriction endonuclease-like"/>
    <property type="match status" value="1"/>
</dbReference>
<dbReference type="Proteomes" id="UP000001823">
    <property type="component" value="Chromosome"/>
</dbReference>